<protein>
    <submittedName>
        <fullName evidence="2">Uncharacterized protein</fullName>
    </submittedName>
</protein>
<feature type="region of interest" description="Disordered" evidence="1">
    <location>
        <begin position="144"/>
        <end position="194"/>
    </location>
</feature>
<organism evidence="2 3">
    <name type="scientific">Kribbella hippodromi</name>
    <dbReference type="NCBI Taxonomy" id="434347"/>
    <lineage>
        <taxon>Bacteria</taxon>
        <taxon>Bacillati</taxon>
        <taxon>Actinomycetota</taxon>
        <taxon>Actinomycetes</taxon>
        <taxon>Propionibacteriales</taxon>
        <taxon>Kribbellaceae</taxon>
        <taxon>Kribbella</taxon>
    </lineage>
</organism>
<evidence type="ECO:0000313" key="3">
    <source>
        <dbReference type="Proteomes" id="UP001501705"/>
    </source>
</evidence>
<accession>A0ABP4QEA8</accession>
<dbReference type="Proteomes" id="UP001501705">
    <property type="component" value="Unassembled WGS sequence"/>
</dbReference>
<reference evidence="3" key="1">
    <citation type="journal article" date="2019" name="Int. J. Syst. Evol. Microbiol.">
        <title>The Global Catalogue of Microorganisms (GCM) 10K type strain sequencing project: providing services to taxonomists for standard genome sequencing and annotation.</title>
        <authorList>
            <consortium name="The Broad Institute Genomics Platform"/>
            <consortium name="The Broad Institute Genome Sequencing Center for Infectious Disease"/>
            <person name="Wu L."/>
            <person name="Ma J."/>
        </authorList>
    </citation>
    <scope>NUCLEOTIDE SEQUENCE [LARGE SCALE GENOMIC DNA]</scope>
    <source>
        <strain evidence="3">JCM 15572</strain>
    </source>
</reference>
<dbReference type="EMBL" id="BAAAPH010000048">
    <property type="protein sequence ID" value="GAA1608502.1"/>
    <property type="molecule type" value="Genomic_DNA"/>
</dbReference>
<proteinExistence type="predicted"/>
<keyword evidence="3" id="KW-1185">Reference proteome</keyword>
<gene>
    <name evidence="2" type="ORF">GCM10009804_75310</name>
</gene>
<name>A0ABP4QEA8_9ACTN</name>
<evidence type="ECO:0000256" key="1">
    <source>
        <dbReference type="SAM" id="MobiDB-lite"/>
    </source>
</evidence>
<comment type="caution">
    <text evidence="2">The sequence shown here is derived from an EMBL/GenBank/DDBJ whole genome shotgun (WGS) entry which is preliminary data.</text>
</comment>
<feature type="compositionally biased region" description="Basic and acidic residues" evidence="1">
    <location>
        <begin position="182"/>
        <end position="194"/>
    </location>
</feature>
<sequence>MSEPAWVSYSQIYVESAEDYSSMEDCFAGQQNGLCGAASAGKLFLITGLHSGQVDFTVELHDEEPPLDDSWEDVVEASYRPSGPAMLICWPGDNAAWDLDLQQIDYRVRYCAWGMDPRAPRRPTRRRTTDRPVPAAVLAGCAKAGPDRQAHQHVGRVLTRSHPNRTPTSNGRATRQIRRRSRTSEGREHRDLAP</sequence>
<evidence type="ECO:0000313" key="2">
    <source>
        <dbReference type="EMBL" id="GAA1608502.1"/>
    </source>
</evidence>